<name>A0A4R6CR61_9LACO</name>
<protein>
    <recommendedName>
        <fullName evidence="1">Defence against restriction A C-terminal domain-containing protein</fullName>
    </recommendedName>
</protein>
<dbReference type="Pfam" id="PF18789">
    <property type="entry name" value="DarA_C"/>
    <property type="match status" value="1"/>
</dbReference>
<dbReference type="InterPro" id="IPR041501">
    <property type="entry name" value="DarA_C"/>
</dbReference>
<sequence>MEEQNTNAMSYRYYSTERPINPGTFPTNRQRPVKIVNFGTRQNIGGIKAWGYLEYLKPLSDDDQFTYDLVMIN</sequence>
<evidence type="ECO:0000313" key="3">
    <source>
        <dbReference type="Proteomes" id="UP000295195"/>
    </source>
</evidence>
<feature type="domain" description="Defence against restriction A C-terminal" evidence="1">
    <location>
        <begin position="9"/>
        <end position="71"/>
    </location>
</feature>
<evidence type="ECO:0000259" key="1">
    <source>
        <dbReference type="Pfam" id="PF18789"/>
    </source>
</evidence>
<dbReference type="Proteomes" id="UP000295195">
    <property type="component" value="Unassembled WGS sequence"/>
</dbReference>
<proteinExistence type="predicted"/>
<evidence type="ECO:0000313" key="2">
    <source>
        <dbReference type="EMBL" id="TDN29458.1"/>
    </source>
</evidence>
<comment type="caution">
    <text evidence="2">The sequence shown here is derived from an EMBL/GenBank/DDBJ whole genome shotgun (WGS) entry which is preliminary data.</text>
</comment>
<accession>A0A4R6CR61</accession>
<dbReference type="EMBL" id="NKLP01000199">
    <property type="protein sequence ID" value="TDN29458.1"/>
    <property type="molecule type" value="Genomic_DNA"/>
</dbReference>
<dbReference type="RefSeq" id="WP_005730023.1">
    <property type="nucleotide sequence ID" value="NZ_JABERQ010000039.1"/>
</dbReference>
<gene>
    <name evidence="2" type="ORF">CEE75_10765</name>
</gene>
<dbReference type="AlphaFoldDB" id="A0A4R6CR61"/>
<reference evidence="2 3" key="1">
    <citation type="submission" date="2017-06" db="EMBL/GenBank/DDBJ databases">
        <authorList>
            <person name="Swanenburg J."/>
            <person name="Kort R."/>
        </authorList>
    </citation>
    <scope>NUCLEOTIDE SEQUENCE [LARGE SCALE GENOMIC DNA]</scope>
    <source>
        <strain evidence="2 3">RL05</strain>
    </source>
</reference>
<organism evidence="2 3">
    <name type="scientific">Lactobacillus crispatus</name>
    <dbReference type="NCBI Taxonomy" id="47770"/>
    <lineage>
        <taxon>Bacteria</taxon>
        <taxon>Bacillati</taxon>
        <taxon>Bacillota</taxon>
        <taxon>Bacilli</taxon>
        <taxon>Lactobacillales</taxon>
        <taxon>Lactobacillaceae</taxon>
        <taxon>Lactobacillus</taxon>
    </lineage>
</organism>